<dbReference type="Proteomes" id="UP000779508">
    <property type="component" value="Unassembled WGS sequence"/>
</dbReference>
<dbReference type="CDD" id="cd11532">
    <property type="entry name" value="NTP-PPase_COG4997"/>
    <property type="match status" value="1"/>
</dbReference>
<protein>
    <submittedName>
        <fullName evidence="1">Nucleoside triphosphate pyrophosphohydrolase</fullName>
    </submittedName>
</protein>
<accession>A0ABS6G761</accession>
<evidence type="ECO:0000313" key="2">
    <source>
        <dbReference type="Proteomes" id="UP000779508"/>
    </source>
</evidence>
<name>A0ABS6G761_9FIRM</name>
<gene>
    <name evidence="1" type="ORF">KQI88_12510</name>
</gene>
<evidence type="ECO:0000313" key="1">
    <source>
        <dbReference type="EMBL" id="MBU5677236.1"/>
    </source>
</evidence>
<dbReference type="InterPro" id="IPR038735">
    <property type="entry name" value="MSMEG_1276-like_NTP-PPase_dom"/>
</dbReference>
<sequence>MSEKVYNKLVRDNIPNIIEATNKNCEIEIVEGEELEKLLNEKLQEEVNEYLESNDIEELADILEVVHGILNARDIGIDELEVVRVKKKEERGGFYKGIRLLKVY</sequence>
<keyword evidence="2" id="KW-1185">Reference proteome</keyword>
<reference evidence="1 2" key="1">
    <citation type="submission" date="2021-06" db="EMBL/GenBank/DDBJ databases">
        <authorList>
            <person name="Sun Q."/>
            <person name="Li D."/>
        </authorList>
    </citation>
    <scope>NUCLEOTIDE SEQUENCE [LARGE SCALE GENOMIC DNA]</scope>
    <source>
        <strain evidence="1 2">MSJ-5</strain>
    </source>
</reference>
<dbReference type="EMBL" id="JAHLQK010000004">
    <property type="protein sequence ID" value="MBU5677236.1"/>
    <property type="molecule type" value="Genomic_DNA"/>
</dbReference>
<comment type="caution">
    <text evidence="1">The sequence shown here is derived from an EMBL/GenBank/DDBJ whole genome shotgun (WGS) entry which is preliminary data.</text>
</comment>
<organism evidence="1 2">
    <name type="scientific">Alkaliphilus flagellatus</name>
    <dbReference type="NCBI Taxonomy" id="2841507"/>
    <lineage>
        <taxon>Bacteria</taxon>
        <taxon>Bacillati</taxon>
        <taxon>Bacillota</taxon>
        <taxon>Clostridia</taxon>
        <taxon>Peptostreptococcales</taxon>
        <taxon>Natronincolaceae</taxon>
        <taxon>Alkaliphilus</taxon>
    </lineage>
</organism>
<proteinExistence type="predicted"/>
<dbReference type="RefSeq" id="WP_216417802.1">
    <property type="nucleotide sequence ID" value="NZ_JAHLQK010000004.1"/>
</dbReference>